<keyword evidence="7" id="KW-0732">Signal</keyword>
<keyword evidence="6" id="KW-0645">Protease</keyword>
<protein>
    <recommendedName>
        <fullName evidence="4">serine-type D-Ala-D-Ala carboxypeptidase</fullName>
        <ecNumber evidence="4">3.4.16.4</ecNumber>
    </recommendedName>
</protein>
<keyword evidence="5 17" id="KW-0121">Carboxypeptidase</keyword>
<evidence type="ECO:0000256" key="1">
    <source>
        <dbReference type="ARBA" id="ARBA00003217"/>
    </source>
</evidence>
<keyword evidence="9" id="KW-0133">Cell shape</keyword>
<keyword evidence="10" id="KW-0573">Peptidoglycan synthesis</keyword>
<dbReference type="OrthoDB" id="9791132at2"/>
<dbReference type="PANTHER" id="PTHR21581">
    <property type="entry name" value="D-ALANYL-D-ALANINE CARBOXYPEPTIDASE"/>
    <property type="match status" value="1"/>
</dbReference>
<dbReference type="Pfam" id="PF07943">
    <property type="entry name" value="PBP5_C"/>
    <property type="match status" value="1"/>
</dbReference>
<keyword evidence="18" id="KW-1185">Reference proteome</keyword>
<dbReference type="GO" id="GO:0009252">
    <property type="term" value="P:peptidoglycan biosynthetic process"/>
    <property type="evidence" value="ECO:0007669"/>
    <property type="project" value="UniProtKB-UniPathway"/>
</dbReference>
<evidence type="ECO:0000313" key="17">
    <source>
        <dbReference type="EMBL" id="TCL71604.1"/>
    </source>
</evidence>
<dbReference type="Pfam" id="PF00768">
    <property type="entry name" value="Peptidase_S11"/>
    <property type="match status" value="1"/>
</dbReference>
<accession>A0A4R1RYL0</accession>
<dbReference type="InterPro" id="IPR037167">
    <property type="entry name" value="Peptidase_S11_C_sf"/>
</dbReference>
<feature type="domain" description="Peptidase S11 D-Ala-D-Ala carboxypeptidase A C-terminal" evidence="16">
    <location>
        <begin position="298"/>
        <end position="389"/>
    </location>
</feature>
<dbReference type="SMART" id="SM00936">
    <property type="entry name" value="PBP5_C"/>
    <property type="match status" value="1"/>
</dbReference>
<evidence type="ECO:0000256" key="7">
    <source>
        <dbReference type="ARBA" id="ARBA00022729"/>
    </source>
</evidence>
<dbReference type="Proteomes" id="UP000295008">
    <property type="component" value="Unassembled WGS sequence"/>
</dbReference>
<evidence type="ECO:0000256" key="5">
    <source>
        <dbReference type="ARBA" id="ARBA00022645"/>
    </source>
</evidence>
<evidence type="ECO:0000256" key="2">
    <source>
        <dbReference type="ARBA" id="ARBA00004752"/>
    </source>
</evidence>
<keyword evidence="8" id="KW-0378">Hydrolase</keyword>
<dbReference type="InterPro" id="IPR012907">
    <property type="entry name" value="Peptidase_S11_C"/>
</dbReference>
<feature type="active site" evidence="13">
    <location>
        <position position="145"/>
    </location>
</feature>
<dbReference type="InterPro" id="IPR018044">
    <property type="entry name" value="Peptidase_S11"/>
</dbReference>
<comment type="caution">
    <text evidence="17">The sequence shown here is derived from an EMBL/GenBank/DDBJ whole genome shotgun (WGS) entry which is preliminary data.</text>
</comment>
<dbReference type="PANTHER" id="PTHR21581:SF6">
    <property type="entry name" value="TRAFFICKING PROTEIN PARTICLE COMPLEX SUBUNIT 12"/>
    <property type="match status" value="1"/>
</dbReference>
<dbReference type="GO" id="GO:0006508">
    <property type="term" value="P:proteolysis"/>
    <property type="evidence" value="ECO:0007669"/>
    <property type="project" value="UniProtKB-KW"/>
</dbReference>
<feature type="binding site" evidence="14">
    <location>
        <position position="251"/>
    </location>
    <ligand>
        <name>substrate</name>
    </ligand>
</feature>
<dbReference type="SUPFAM" id="SSF56601">
    <property type="entry name" value="beta-lactamase/transpeptidase-like"/>
    <property type="match status" value="1"/>
</dbReference>
<dbReference type="GO" id="GO:0071555">
    <property type="term" value="P:cell wall organization"/>
    <property type="evidence" value="ECO:0007669"/>
    <property type="project" value="UniProtKB-KW"/>
</dbReference>
<dbReference type="EMBL" id="SLUN01000007">
    <property type="protein sequence ID" value="TCL71604.1"/>
    <property type="molecule type" value="Genomic_DNA"/>
</dbReference>
<dbReference type="InterPro" id="IPR001967">
    <property type="entry name" value="Peptidase_S11_N"/>
</dbReference>
<evidence type="ECO:0000256" key="14">
    <source>
        <dbReference type="PIRSR" id="PIRSR618044-2"/>
    </source>
</evidence>
<dbReference type="InterPro" id="IPR012338">
    <property type="entry name" value="Beta-lactam/transpept-like"/>
</dbReference>
<evidence type="ECO:0000313" key="18">
    <source>
        <dbReference type="Proteomes" id="UP000295008"/>
    </source>
</evidence>
<evidence type="ECO:0000259" key="16">
    <source>
        <dbReference type="SMART" id="SM00936"/>
    </source>
</evidence>
<dbReference type="Gene3D" id="2.60.410.10">
    <property type="entry name" value="D-Ala-D-Ala carboxypeptidase, C-terminal domain"/>
    <property type="match status" value="1"/>
</dbReference>
<comment type="function">
    <text evidence="1">Removes C-terminal D-alanyl residues from sugar-peptide cell wall precursors.</text>
</comment>
<organism evidence="17 18">
    <name type="scientific">Hydrogenispora ethanolica</name>
    <dbReference type="NCBI Taxonomy" id="1082276"/>
    <lineage>
        <taxon>Bacteria</taxon>
        <taxon>Bacillati</taxon>
        <taxon>Bacillota</taxon>
        <taxon>Hydrogenispora</taxon>
    </lineage>
</organism>
<proteinExistence type="inferred from homology"/>
<dbReference type="AlphaFoldDB" id="A0A4R1RYL0"/>
<sequence>MRVFFISRKLLWGFFLTLAGGGALAVIGLNPARPIMSDGYQIREQFPPLTYVPGYEQGPRVRAGAAIIIEAKTGAILFAKNAEQRRAPASTTKMMTAIVALEKGNLNRTVTISRRAAAVPGSSIPIRAGERVLLKELLKGMMLESGNNGSVAVAEGVAGGVDPFIELMNRKAKEIGALQTNFRNPHGLRAPSHYTTALDLALIARYGLANPKFAALVSRKTATLQKLGGKDEKLWNTNRLLWSFQGADGVKTGTTNEAGYCLVASATREGQRYIAVVLNSGDRWGDCARMLEYAFTEFTTVQIANTRKALARVSVAGGRPRQVLVYPRANLFAVVRKGQEGLVRAQLTLIPQPVRAPLHPGQALGKIGYRFQDQTVTGVDLVVRQPVRRRWWPW</sequence>
<evidence type="ECO:0000256" key="12">
    <source>
        <dbReference type="ARBA" id="ARBA00034000"/>
    </source>
</evidence>
<dbReference type="InterPro" id="IPR015956">
    <property type="entry name" value="Peniciliin-bd_prot_C_sf"/>
</dbReference>
<evidence type="ECO:0000256" key="4">
    <source>
        <dbReference type="ARBA" id="ARBA00012448"/>
    </source>
</evidence>
<evidence type="ECO:0000256" key="6">
    <source>
        <dbReference type="ARBA" id="ARBA00022670"/>
    </source>
</evidence>
<comment type="pathway">
    <text evidence="2">Cell wall biogenesis; peptidoglycan biosynthesis.</text>
</comment>
<evidence type="ECO:0000256" key="15">
    <source>
        <dbReference type="RuleBase" id="RU004016"/>
    </source>
</evidence>
<comment type="similarity">
    <text evidence="3 15">Belongs to the peptidase S11 family.</text>
</comment>
<reference evidence="17 18" key="1">
    <citation type="submission" date="2019-03" db="EMBL/GenBank/DDBJ databases">
        <title>Genomic Encyclopedia of Type Strains, Phase IV (KMG-IV): sequencing the most valuable type-strain genomes for metagenomic binning, comparative biology and taxonomic classification.</title>
        <authorList>
            <person name="Goeker M."/>
        </authorList>
    </citation>
    <scope>NUCLEOTIDE SEQUENCE [LARGE SCALE GENOMIC DNA]</scope>
    <source>
        <strain evidence="17 18">LX-B</strain>
    </source>
</reference>
<dbReference type="RefSeq" id="WP_132013748.1">
    <property type="nucleotide sequence ID" value="NZ_SLUN01000007.1"/>
</dbReference>
<comment type="catalytic activity">
    <reaction evidence="12">
        <text>Preferential cleavage: (Ac)2-L-Lys-D-Ala-|-D-Ala. Also transpeptidation of peptidyl-alanyl moieties that are N-acyl substituents of D-alanine.</text>
        <dbReference type="EC" id="3.4.16.4"/>
    </reaction>
</comment>
<dbReference type="GO" id="GO:0009002">
    <property type="term" value="F:serine-type D-Ala-D-Ala carboxypeptidase activity"/>
    <property type="evidence" value="ECO:0007669"/>
    <property type="project" value="UniProtKB-EC"/>
</dbReference>
<dbReference type="GO" id="GO:0008360">
    <property type="term" value="P:regulation of cell shape"/>
    <property type="evidence" value="ECO:0007669"/>
    <property type="project" value="UniProtKB-KW"/>
</dbReference>
<evidence type="ECO:0000256" key="11">
    <source>
        <dbReference type="ARBA" id="ARBA00023316"/>
    </source>
</evidence>
<dbReference type="UniPathway" id="UPA00219"/>
<keyword evidence="11" id="KW-0961">Cell wall biogenesis/degradation</keyword>
<dbReference type="PRINTS" id="PR00725">
    <property type="entry name" value="DADACBPTASE1"/>
</dbReference>
<evidence type="ECO:0000256" key="3">
    <source>
        <dbReference type="ARBA" id="ARBA00007164"/>
    </source>
</evidence>
<gene>
    <name evidence="17" type="ORF">EDC14_100766</name>
</gene>
<evidence type="ECO:0000256" key="8">
    <source>
        <dbReference type="ARBA" id="ARBA00022801"/>
    </source>
</evidence>
<evidence type="ECO:0000256" key="9">
    <source>
        <dbReference type="ARBA" id="ARBA00022960"/>
    </source>
</evidence>
<evidence type="ECO:0000256" key="13">
    <source>
        <dbReference type="PIRSR" id="PIRSR618044-1"/>
    </source>
</evidence>
<name>A0A4R1RYL0_HYDET</name>
<dbReference type="Gene3D" id="3.40.710.10">
    <property type="entry name" value="DD-peptidase/beta-lactamase superfamily"/>
    <property type="match status" value="1"/>
</dbReference>
<dbReference type="EC" id="3.4.16.4" evidence="4"/>
<evidence type="ECO:0000256" key="10">
    <source>
        <dbReference type="ARBA" id="ARBA00022984"/>
    </source>
</evidence>
<feature type="active site" description="Proton acceptor" evidence="13">
    <location>
        <position position="93"/>
    </location>
</feature>
<dbReference type="SUPFAM" id="SSF69189">
    <property type="entry name" value="Penicillin-binding protein associated domain"/>
    <property type="match status" value="1"/>
</dbReference>
<feature type="active site" description="Acyl-ester intermediate" evidence="13">
    <location>
        <position position="90"/>
    </location>
</feature>